<evidence type="ECO:0000313" key="4">
    <source>
        <dbReference type="Proteomes" id="UP001560296"/>
    </source>
</evidence>
<dbReference type="Proteomes" id="UP001560296">
    <property type="component" value="Unassembled WGS sequence"/>
</dbReference>
<name>A0ABV3YQ29_9PSED</name>
<keyword evidence="2" id="KW-0472">Membrane</keyword>
<evidence type="ECO:0000313" key="3">
    <source>
        <dbReference type="EMBL" id="MEX6500705.1"/>
    </source>
</evidence>
<reference evidence="3 4" key="1">
    <citation type="submission" date="2024-07" db="EMBL/GenBank/DDBJ databases">
        <authorList>
            <person name="Li M."/>
        </authorList>
    </citation>
    <scope>NUCLEOTIDE SEQUENCE [LARGE SCALE GENOMIC DNA]</scope>
    <source>
        <strain evidence="3 4">25A3E</strain>
    </source>
</reference>
<dbReference type="EMBL" id="JBFTEG010000001">
    <property type="protein sequence ID" value="MEX6500705.1"/>
    <property type="molecule type" value="Genomic_DNA"/>
</dbReference>
<organism evidence="3 4">
    <name type="scientific">Pseudomonas zhanjiangensis</name>
    <dbReference type="NCBI Taxonomy" id="3239015"/>
    <lineage>
        <taxon>Bacteria</taxon>
        <taxon>Pseudomonadati</taxon>
        <taxon>Pseudomonadota</taxon>
        <taxon>Gammaproteobacteria</taxon>
        <taxon>Pseudomonadales</taxon>
        <taxon>Pseudomonadaceae</taxon>
        <taxon>Pseudomonas</taxon>
    </lineage>
</organism>
<accession>A0ABV3YQ29</accession>
<gene>
    <name evidence="3" type="ORF">AB5S05_01405</name>
</gene>
<sequence>MLELLDDWLWSQAPIIALIGLGALFWLLLAALALLLRRYVPGQRDRQAPRATRPDAAYQPPANALQHR</sequence>
<keyword evidence="2" id="KW-1133">Transmembrane helix</keyword>
<feature type="region of interest" description="Disordered" evidence="1">
    <location>
        <begin position="44"/>
        <end position="68"/>
    </location>
</feature>
<evidence type="ECO:0000256" key="2">
    <source>
        <dbReference type="SAM" id="Phobius"/>
    </source>
</evidence>
<feature type="transmembrane region" description="Helical" evidence="2">
    <location>
        <begin position="15"/>
        <end position="36"/>
    </location>
</feature>
<evidence type="ECO:0000256" key="1">
    <source>
        <dbReference type="SAM" id="MobiDB-lite"/>
    </source>
</evidence>
<keyword evidence="2" id="KW-0812">Transmembrane</keyword>
<comment type="caution">
    <text evidence="3">The sequence shown here is derived from an EMBL/GenBank/DDBJ whole genome shotgun (WGS) entry which is preliminary data.</text>
</comment>
<keyword evidence="4" id="KW-1185">Reference proteome</keyword>
<dbReference type="RefSeq" id="WP_369285621.1">
    <property type="nucleotide sequence ID" value="NZ_JBFTEG010000001.1"/>
</dbReference>
<protein>
    <submittedName>
        <fullName evidence="3">Uncharacterized protein</fullName>
    </submittedName>
</protein>
<proteinExistence type="predicted"/>